<evidence type="ECO:0000313" key="2">
    <source>
        <dbReference type="EMBL" id="SFP66924.1"/>
    </source>
</evidence>
<dbReference type="AlphaFoldDB" id="A0A1I5S869"/>
<dbReference type="Gene3D" id="2.160.10.10">
    <property type="entry name" value="Hexapeptide repeat proteins"/>
    <property type="match status" value="1"/>
</dbReference>
<dbReference type="PANTHER" id="PTHR13061:SF29">
    <property type="entry name" value="GAMMA CARBONIC ANHYDRASE-LIKE 1, MITOCHONDRIAL-RELATED"/>
    <property type="match status" value="1"/>
</dbReference>
<feature type="region of interest" description="Disordered" evidence="1">
    <location>
        <begin position="175"/>
        <end position="199"/>
    </location>
</feature>
<gene>
    <name evidence="2" type="ORF">SAMN04488047_11093</name>
</gene>
<dbReference type="SUPFAM" id="SSF51161">
    <property type="entry name" value="Trimeric LpxA-like enzymes"/>
    <property type="match status" value="1"/>
</dbReference>
<dbReference type="EMBL" id="FOXA01000010">
    <property type="protein sequence ID" value="SFP66924.1"/>
    <property type="molecule type" value="Genomic_DNA"/>
</dbReference>
<accession>A0A1I5S869</accession>
<dbReference type="RefSeq" id="WP_093422727.1">
    <property type="nucleotide sequence ID" value="NZ_FOXA01000010.1"/>
</dbReference>
<dbReference type="Proteomes" id="UP000199356">
    <property type="component" value="Unassembled WGS sequence"/>
</dbReference>
<protein>
    <submittedName>
        <fullName evidence="2">Phenylacetic acid degradation protein</fullName>
    </submittedName>
</protein>
<dbReference type="Pfam" id="PF00132">
    <property type="entry name" value="Hexapep"/>
    <property type="match status" value="2"/>
</dbReference>
<evidence type="ECO:0000256" key="1">
    <source>
        <dbReference type="SAM" id="MobiDB-lite"/>
    </source>
</evidence>
<dbReference type="InterPro" id="IPR050484">
    <property type="entry name" value="Transf_Hexapept/Carb_Anhydrase"/>
</dbReference>
<dbReference type="InterPro" id="IPR001451">
    <property type="entry name" value="Hexapep"/>
</dbReference>
<keyword evidence="3" id="KW-1185">Reference proteome</keyword>
<sequence length="199" mass="21019">MARVYAYDGFTPVVHPSAFVHPEAVLIGDTHVGAGAYIGPGATLRGDFGRVIVGERANVQETCVMHAFPNKDVVVEEMGHVGHGAVLHGCRVGRNAMVGMNAVVMDDVVIGAESIVAALAFVKAGMEIPPRSMVVGMPAKVVRQLTEQEVAWKTQGTGIYGRLAAEAGTKLVEAEPLSEAEPDRGRIAAPDYDPKYLAT</sequence>
<organism evidence="2 3">
    <name type="scientific">Tranquillimonas alkanivorans</name>
    <dbReference type="NCBI Taxonomy" id="441119"/>
    <lineage>
        <taxon>Bacteria</taxon>
        <taxon>Pseudomonadati</taxon>
        <taxon>Pseudomonadota</taxon>
        <taxon>Alphaproteobacteria</taxon>
        <taxon>Rhodobacterales</taxon>
        <taxon>Roseobacteraceae</taxon>
        <taxon>Tranquillimonas</taxon>
    </lineage>
</organism>
<dbReference type="CDD" id="cd04745">
    <property type="entry name" value="LbH_paaY_like"/>
    <property type="match status" value="1"/>
</dbReference>
<dbReference type="PANTHER" id="PTHR13061">
    <property type="entry name" value="DYNACTIN SUBUNIT P25"/>
    <property type="match status" value="1"/>
</dbReference>
<dbReference type="STRING" id="441119.SAMN04488047_11093"/>
<dbReference type="InterPro" id="IPR011004">
    <property type="entry name" value="Trimer_LpxA-like_sf"/>
</dbReference>
<dbReference type="OrthoDB" id="9803036at2"/>
<evidence type="ECO:0000313" key="3">
    <source>
        <dbReference type="Proteomes" id="UP000199356"/>
    </source>
</evidence>
<reference evidence="2 3" key="1">
    <citation type="submission" date="2016-10" db="EMBL/GenBank/DDBJ databases">
        <authorList>
            <person name="de Groot N.N."/>
        </authorList>
    </citation>
    <scope>NUCLEOTIDE SEQUENCE [LARGE SCALE GENOMIC DNA]</scope>
    <source>
        <strain evidence="2 3">DSM 19547</strain>
    </source>
</reference>
<proteinExistence type="predicted"/>
<name>A0A1I5S869_9RHOB</name>